<accession>A0A8K0CBW0</accession>
<organism evidence="1 2">
    <name type="scientific">Ignelater luminosus</name>
    <name type="common">Cucubano</name>
    <name type="synonym">Pyrophorus luminosus</name>
    <dbReference type="NCBI Taxonomy" id="2038154"/>
    <lineage>
        <taxon>Eukaryota</taxon>
        <taxon>Metazoa</taxon>
        <taxon>Ecdysozoa</taxon>
        <taxon>Arthropoda</taxon>
        <taxon>Hexapoda</taxon>
        <taxon>Insecta</taxon>
        <taxon>Pterygota</taxon>
        <taxon>Neoptera</taxon>
        <taxon>Endopterygota</taxon>
        <taxon>Coleoptera</taxon>
        <taxon>Polyphaga</taxon>
        <taxon>Elateriformia</taxon>
        <taxon>Elateroidea</taxon>
        <taxon>Elateridae</taxon>
        <taxon>Agrypninae</taxon>
        <taxon>Pyrophorini</taxon>
        <taxon>Ignelater</taxon>
    </lineage>
</organism>
<evidence type="ECO:0000313" key="1">
    <source>
        <dbReference type="EMBL" id="KAF2880825.1"/>
    </source>
</evidence>
<dbReference type="EMBL" id="VTPC01090903">
    <property type="protein sequence ID" value="KAF2880825.1"/>
    <property type="molecule type" value="Genomic_DNA"/>
</dbReference>
<comment type="caution">
    <text evidence="1">The sequence shown here is derived from an EMBL/GenBank/DDBJ whole genome shotgun (WGS) entry which is preliminary data.</text>
</comment>
<dbReference type="AlphaFoldDB" id="A0A8K0CBW0"/>
<name>A0A8K0CBW0_IGNLU</name>
<reference evidence="1" key="1">
    <citation type="submission" date="2019-08" db="EMBL/GenBank/DDBJ databases">
        <title>The genome of the North American firefly Photinus pyralis.</title>
        <authorList>
            <consortium name="Photinus pyralis genome working group"/>
            <person name="Fallon T.R."/>
            <person name="Sander Lower S.E."/>
            <person name="Weng J.-K."/>
        </authorList>
    </citation>
    <scope>NUCLEOTIDE SEQUENCE</scope>
    <source>
        <strain evidence="1">TRF0915ILg1</strain>
        <tissue evidence="1">Whole body</tissue>
    </source>
</reference>
<protein>
    <submittedName>
        <fullName evidence="1">Uncharacterized protein</fullName>
    </submittedName>
</protein>
<evidence type="ECO:0000313" key="2">
    <source>
        <dbReference type="Proteomes" id="UP000801492"/>
    </source>
</evidence>
<gene>
    <name evidence="1" type="ORF">ILUMI_25358</name>
</gene>
<proteinExistence type="predicted"/>
<dbReference type="Proteomes" id="UP000801492">
    <property type="component" value="Unassembled WGS sequence"/>
</dbReference>
<dbReference type="OrthoDB" id="8044640at2759"/>
<keyword evidence="2" id="KW-1185">Reference proteome</keyword>
<sequence length="93" mass="10643">MNLPKSTRLKICIANGKTHKLSKRTATTQKKNVERFQGQLEDLFDIARTKTLDIISIEQDWLLLLSQRQKGRPGCMLGVDYKSANQEAKLKKN</sequence>